<dbReference type="PANTHER" id="PTHR11106">
    <property type="entry name" value="GANGLIOSIDE INDUCED DIFFERENTIATION ASSOCIATED PROTEIN 2-RELATED"/>
    <property type="match status" value="1"/>
</dbReference>
<accession>A0A409V687</accession>
<dbReference type="InterPro" id="IPR043472">
    <property type="entry name" value="Macro_dom-like"/>
</dbReference>
<dbReference type="Proteomes" id="UP000266721">
    <property type="component" value="Unassembled WGS sequence"/>
</dbReference>
<evidence type="ECO:0000313" key="2">
    <source>
        <dbReference type="EMBL" id="OPL07278.1"/>
    </source>
</evidence>
<dbReference type="InterPro" id="IPR002589">
    <property type="entry name" value="Macro_dom"/>
</dbReference>
<dbReference type="AlphaFoldDB" id="A0A409V687"/>
<dbReference type="Pfam" id="PF01661">
    <property type="entry name" value="Macro"/>
    <property type="match status" value="1"/>
</dbReference>
<dbReference type="Gene3D" id="3.40.220.10">
    <property type="entry name" value="Leucine Aminopeptidase, subunit E, domain 1"/>
    <property type="match status" value="1"/>
</dbReference>
<dbReference type="SMART" id="SM00506">
    <property type="entry name" value="A1pp"/>
    <property type="match status" value="1"/>
</dbReference>
<sequence length="135" mass="15252">MNGTFILLFYRCGDVTTLDVHAIVHSTNEKLNDKSIETETLYAKAGQEIVDEIRNNVRVCKTGEAKLTKGHKLLARYVLHTVGPRYNVKYITAAESALYSCYRNVMQLVRENSIKSVALYPIHSTKRSYPVKEGA</sequence>
<dbReference type="SMR" id="A0A409V687"/>
<dbReference type="EMBL" id="KV626380">
    <property type="protein sequence ID" value="OPL07278.1"/>
    <property type="molecule type" value="Genomic_DNA"/>
</dbReference>
<name>A0A409V687_MYTGA</name>
<feature type="non-terminal residue" evidence="2">
    <location>
        <position position="1"/>
    </location>
</feature>
<protein>
    <submittedName>
        <fullName evidence="2">Ganglioside associated induced differentiation</fullName>
    </submittedName>
</protein>
<feature type="non-terminal residue" evidence="2">
    <location>
        <position position="135"/>
    </location>
</feature>
<keyword evidence="3" id="KW-1185">Reference proteome</keyword>
<evidence type="ECO:0000259" key="1">
    <source>
        <dbReference type="PROSITE" id="PS51154"/>
    </source>
</evidence>
<dbReference type="PROSITE" id="PS51154">
    <property type="entry name" value="MACRO"/>
    <property type="match status" value="1"/>
</dbReference>
<dbReference type="PANTHER" id="PTHR11106:SF72">
    <property type="entry name" value="GANGLIOSIDE-INDUCED DIFFERENTIATION-ASSOCIATED PROTEIN 2"/>
    <property type="match status" value="1"/>
</dbReference>
<gene>
    <name evidence="2" type="ORF">AM593_08333</name>
</gene>
<evidence type="ECO:0000313" key="3">
    <source>
        <dbReference type="Proteomes" id="UP000266721"/>
    </source>
</evidence>
<organism evidence="2 3">
    <name type="scientific">Mytilus galloprovincialis</name>
    <name type="common">Mediterranean mussel</name>
    <dbReference type="NCBI Taxonomy" id="29158"/>
    <lineage>
        <taxon>Eukaryota</taxon>
        <taxon>Metazoa</taxon>
        <taxon>Spiralia</taxon>
        <taxon>Lophotrochozoa</taxon>
        <taxon>Mollusca</taxon>
        <taxon>Bivalvia</taxon>
        <taxon>Autobranchia</taxon>
        <taxon>Pteriomorphia</taxon>
        <taxon>Mytilida</taxon>
        <taxon>Mytiloidea</taxon>
        <taxon>Mytilidae</taxon>
        <taxon>Mytilinae</taxon>
        <taxon>Mytilus</taxon>
    </lineage>
</organism>
<dbReference type="SUPFAM" id="SSF52949">
    <property type="entry name" value="Macro domain-like"/>
    <property type="match status" value="1"/>
</dbReference>
<feature type="domain" description="Macro" evidence="1">
    <location>
        <begin position="1"/>
        <end position="135"/>
    </location>
</feature>
<reference evidence="2 3" key="1">
    <citation type="journal article" date="2016" name="PLoS ONE">
        <title>A First Insight into the Genome of the Filter-Feeder Mussel Mytilus galloprovincialis.</title>
        <authorList>
            <person name="Murgarella M."/>
            <person name="Puiu D."/>
            <person name="Novoa B."/>
            <person name="Figueras A."/>
            <person name="Posada D."/>
            <person name="Canchaya C."/>
        </authorList>
    </citation>
    <scope>NUCLEOTIDE SEQUENCE [LARGE SCALE GENOMIC DNA]</scope>
    <source>
        <tissue evidence="2">Muscle</tissue>
    </source>
</reference>
<proteinExistence type="predicted"/>